<reference evidence="1 2" key="1">
    <citation type="submission" date="2017-08" db="EMBL/GenBank/DDBJ databases">
        <title>Aliifodinibius alkalisoli sp. nov., isolated from saline alkaline soil.</title>
        <authorList>
            <person name="Liu D."/>
            <person name="Zhang G."/>
        </authorList>
    </citation>
    <scope>NUCLEOTIDE SEQUENCE [LARGE SCALE GENOMIC DNA]</scope>
    <source>
        <strain evidence="1 2">WN023</strain>
    </source>
</reference>
<proteinExistence type="predicted"/>
<dbReference type="EMBL" id="NSKE01000007">
    <property type="protein sequence ID" value="PAU93701.1"/>
    <property type="molecule type" value="Genomic_DNA"/>
</dbReference>
<gene>
    <name evidence="1" type="ORF">CK503_11155</name>
</gene>
<evidence type="ECO:0000313" key="2">
    <source>
        <dbReference type="Proteomes" id="UP000218831"/>
    </source>
</evidence>
<sequence>MEADILPIAQENLKKLTQFKLEIEGREKYIQDGHQVDAKVKLHLPDETLEFFTEIKKEVRTHQLPKIYELAKTNKPFLLIGGQIFPNIKDKLKNKGINWIDGAGNMYIRTKDHFLLVDHNETFHLKTERDRAFTKTGLKVVFLFLLDEEWIQKTYREIAKAADVALGTIGYVINGLKKRKYLVKKNEKNYQLVGKDALIDEWIGAYEQELKPKLHKGTFAFIDKEEATNWKKMELDAQTVWGGEAGADLLTGMLKPQTLTLFTTHTKGNIMKKFRLKPDPDGTVQVYEPFWKIEVGKETAPPLAIYADLILTGDERNFKIAEKIYGEFIQD</sequence>
<evidence type="ECO:0000313" key="1">
    <source>
        <dbReference type="EMBL" id="PAU93701.1"/>
    </source>
</evidence>
<dbReference type="OrthoDB" id="593981at2"/>
<keyword evidence="2" id="KW-1185">Reference proteome</keyword>
<comment type="caution">
    <text evidence="1">The sequence shown here is derived from an EMBL/GenBank/DDBJ whole genome shotgun (WGS) entry which is preliminary data.</text>
</comment>
<dbReference type="RefSeq" id="WP_095606892.1">
    <property type="nucleotide sequence ID" value="NZ_NSKE01000007.1"/>
</dbReference>
<dbReference type="Pfam" id="PF09952">
    <property type="entry name" value="AbiEi_2"/>
    <property type="match status" value="1"/>
</dbReference>
<accession>A0A2A2G7V2</accession>
<dbReference type="AlphaFoldDB" id="A0A2A2G7V2"/>
<name>A0A2A2G7V2_9BACT</name>
<dbReference type="InterPro" id="IPR019238">
    <property type="entry name" value="AbiEi_2"/>
</dbReference>
<dbReference type="Proteomes" id="UP000218831">
    <property type="component" value="Unassembled WGS sequence"/>
</dbReference>
<protein>
    <submittedName>
        <fullName evidence="1">Uncharacterized protein</fullName>
    </submittedName>
</protein>
<organism evidence="1 2">
    <name type="scientific">Fodinibius salipaludis</name>
    <dbReference type="NCBI Taxonomy" id="2032627"/>
    <lineage>
        <taxon>Bacteria</taxon>
        <taxon>Pseudomonadati</taxon>
        <taxon>Balneolota</taxon>
        <taxon>Balneolia</taxon>
        <taxon>Balneolales</taxon>
        <taxon>Balneolaceae</taxon>
        <taxon>Fodinibius</taxon>
    </lineage>
</organism>